<feature type="domain" description="CRAL-TRIO" evidence="1">
    <location>
        <begin position="73"/>
        <end position="106"/>
    </location>
</feature>
<evidence type="ECO:0000259" key="1">
    <source>
        <dbReference type="Pfam" id="PF13716"/>
    </source>
</evidence>
<evidence type="ECO:0000313" key="3">
    <source>
        <dbReference type="Proteomes" id="UP001604277"/>
    </source>
</evidence>
<dbReference type="PANTHER" id="PTHR48411:SF1">
    <property type="entry name" value="OS01G0948300 PROTEIN"/>
    <property type="match status" value="1"/>
</dbReference>
<dbReference type="EMBL" id="JBFOLJ010000009">
    <property type="protein sequence ID" value="KAL2509062.1"/>
    <property type="molecule type" value="Genomic_DNA"/>
</dbReference>
<sequence length="235" mass="27274">MNSNSILSQFEQQKLIQKLEIFKIQGRDKCGNTVLSIIGKHFPGKLVSAEAIKTYLEHEVFPRLGERLFAIVLYWKVRYMNRLKYLWDNVRRKEIEIPEFIYEYEEQLEYQYPTMEYGLESDHPRANGAPRTCFQVRRPVRKSIGDRVGESEASSRSDEFTYSDSGEISKVEARRSSREENCDDSVEVIVEIIPIERIRVEGAKDLPNEEDPEKRCFDSSGVCPMLLPLIGISLV</sequence>
<dbReference type="InterPro" id="IPR001251">
    <property type="entry name" value="CRAL-TRIO_dom"/>
</dbReference>
<comment type="caution">
    <text evidence="2">The sequence shown here is derived from an EMBL/GenBank/DDBJ whole genome shotgun (WGS) entry which is preliminary data.</text>
</comment>
<protein>
    <submittedName>
        <fullName evidence="2">CRAL-TRIO domain-containing protein</fullName>
    </submittedName>
</protein>
<name>A0ABD1T8L5_9LAMI</name>
<dbReference type="Pfam" id="PF13716">
    <property type="entry name" value="CRAL_TRIO_2"/>
    <property type="match status" value="1"/>
</dbReference>
<dbReference type="Proteomes" id="UP001604277">
    <property type="component" value="Unassembled WGS sequence"/>
</dbReference>
<reference evidence="3" key="1">
    <citation type="submission" date="2024-07" db="EMBL/GenBank/DDBJ databases">
        <title>Two chromosome-level genome assemblies of Korean endemic species Abeliophyllum distichum and Forsythia ovata (Oleaceae).</title>
        <authorList>
            <person name="Jang H."/>
        </authorList>
    </citation>
    <scope>NUCLEOTIDE SEQUENCE [LARGE SCALE GENOMIC DNA]</scope>
</reference>
<dbReference type="PANTHER" id="PTHR48411">
    <property type="entry name" value="OS01G0948300 PROTEIN"/>
    <property type="match status" value="1"/>
</dbReference>
<evidence type="ECO:0000313" key="2">
    <source>
        <dbReference type="EMBL" id="KAL2509062.1"/>
    </source>
</evidence>
<gene>
    <name evidence="2" type="ORF">Fot_32709</name>
</gene>
<accession>A0ABD1T8L5</accession>
<keyword evidence="3" id="KW-1185">Reference proteome</keyword>
<dbReference type="AlphaFoldDB" id="A0ABD1T8L5"/>
<proteinExistence type="predicted"/>
<organism evidence="2 3">
    <name type="scientific">Forsythia ovata</name>
    <dbReference type="NCBI Taxonomy" id="205694"/>
    <lineage>
        <taxon>Eukaryota</taxon>
        <taxon>Viridiplantae</taxon>
        <taxon>Streptophyta</taxon>
        <taxon>Embryophyta</taxon>
        <taxon>Tracheophyta</taxon>
        <taxon>Spermatophyta</taxon>
        <taxon>Magnoliopsida</taxon>
        <taxon>eudicotyledons</taxon>
        <taxon>Gunneridae</taxon>
        <taxon>Pentapetalae</taxon>
        <taxon>asterids</taxon>
        <taxon>lamiids</taxon>
        <taxon>Lamiales</taxon>
        <taxon>Oleaceae</taxon>
        <taxon>Forsythieae</taxon>
        <taxon>Forsythia</taxon>
    </lineage>
</organism>